<proteinExistence type="predicted"/>
<dbReference type="InterPro" id="IPR015943">
    <property type="entry name" value="WD40/YVTN_repeat-like_dom_sf"/>
</dbReference>
<dbReference type="SMART" id="SM00320">
    <property type="entry name" value="WD40"/>
    <property type="match status" value="7"/>
</dbReference>
<dbReference type="InterPro" id="IPR001680">
    <property type="entry name" value="WD40_rpt"/>
</dbReference>
<feature type="region of interest" description="Disordered" evidence="4">
    <location>
        <begin position="264"/>
        <end position="290"/>
    </location>
</feature>
<dbReference type="EMBL" id="JABANP010000191">
    <property type="protein sequence ID" value="KAF4687287.1"/>
    <property type="molecule type" value="Genomic_DNA"/>
</dbReference>
<dbReference type="Proteomes" id="UP000541610">
    <property type="component" value="Unassembled WGS sequence"/>
</dbReference>
<dbReference type="InterPro" id="IPR051179">
    <property type="entry name" value="WD_repeat_multifunction"/>
</dbReference>
<dbReference type="SUPFAM" id="SSF50978">
    <property type="entry name" value="WD40 repeat-like"/>
    <property type="match status" value="1"/>
</dbReference>
<evidence type="ECO:0000256" key="3">
    <source>
        <dbReference type="PROSITE-ProRule" id="PRU00221"/>
    </source>
</evidence>
<evidence type="ECO:0000313" key="5">
    <source>
        <dbReference type="EMBL" id="KAF4687287.1"/>
    </source>
</evidence>
<evidence type="ECO:0000256" key="1">
    <source>
        <dbReference type="ARBA" id="ARBA00022574"/>
    </source>
</evidence>
<dbReference type="Gene3D" id="2.130.10.10">
    <property type="entry name" value="YVTN repeat-like/Quinoprotein amine dehydrogenase"/>
    <property type="match status" value="1"/>
</dbReference>
<protein>
    <recommendedName>
        <fullName evidence="7">F-box domain-containing protein</fullName>
    </recommendedName>
</protein>
<dbReference type="Pfam" id="PF00400">
    <property type="entry name" value="WD40"/>
    <property type="match status" value="3"/>
</dbReference>
<dbReference type="PANTHER" id="PTHR19857:SF8">
    <property type="entry name" value="ANGIO-ASSOCIATED MIGRATORY CELL PROTEIN"/>
    <property type="match status" value="1"/>
</dbReference>
<dbReference type="PANTHER" id="PTHR19857">
    <property type="entry name" value="MITOCHONDRIAL DIVISION PROTEIN 1-RELATED"/>
    <property type="match status" value="1"/>
</dbReference>
<dbReference type="SUPFAM" id="SSF81383">
    <property type="entry name" value="F-box domain"/>
    <property type="match status" value="1"/>
</dbReference>
<evidence type="ECO:0008006" key="7">
    <source>
        <dbReference type="Google" id="ProtNLM"/>
    </source>
</evidence>
<feature type="region of interest" description="Disordered" evidence="4">
    <location>
        <begin position="1"/>
        <end position="30"/>
    </location>
</feature>
<dbReference type="InterPro" id="IPR036322">
    <property type="entry name" value="WD40_repeat_dom_sf"/>
</dbReference>
<organism evidence="5 6">
    <name type="scientific">Perkinsus olseni</name>
    <name type="common">Perkinsus atlanticus</name>
    <dbReference type="NCBI Taxonomy" id="32597"/>
    <lineage>
        <taxon>Eukaryota</taxon>
        <taxon>Sar</taxon>
        <taxon>Alveolata</taxon>
        <taxon>Perkinsozoa</taxon>
        <taxon>Perkinsea</taxon>
        <taxon>Perkinsida</taxon>
        <taxon>Perkinsidae</taxon>
        <taxon>Perkinsus</taxon>
    </lineage>
</organism>
<dbReference type="PROSITE" id="PS50082">
    <property type="entry name" value="WD_REPEATS_2"/>
    <property type="match status" value="2"/>
</dbReference>
<keyword evidence="2" id="KW-0677">Repeat</keyword>
<comment type="caution">
    <text evidence="5">The sequence shown here is derived from an EMBL/GenBank/DDBJ whole genome shotgun (WGS) entry which is preliminary data.</text>
</comment>
<dbReference type="PROSITE" id="PS50294">
    <property type="entry name" value="WD_REPEATS_REGION"/>
    <property type="match status" value="2"/>
</dbReference>
<feature type="repeat" description="WD" evidence="3">
    <location>
        <begin position="225"/>
        <end position="266"/>
    </location>
</feature>
<evidence type="ECO:0000256" key="2">
    <source>
        <dbReference type="ARBA" id="ARBA00022737"/>
    </source>
</evidence>
<feature type="compositionally biased region" description="Basic and acidic residues" evidence="4">
    <location>
        <begin position="1"/>
        <end position="22"/>
    </location>
</feature>
<keyword evidence="1 3" id="KW-0853">WD repeat</keyword>
<dbReference type="PROSITE" id="PS00678">
    <property type="entry name" value="WD_REPEATS_1"/>
    <property type="match status" value="1"/>
</dbReference>
<evidence type="ECO:0000313" key="6">
    <source>
        <dbReference type="Proteomes" id="UP000541610"/>
    </source>
</evidence>
<feature type="repeat" description="WD" evidence="3">
    <location>
        <begin position="124"/>
        <end position="157"/>
    </location>
</feature>
<reference evidence="5 6" key="1">
    <citation type="submission" date="2020-04" db="EMBL/GenBank/DDBJ databases">
        <title>Perkinsus olseni comparative genomics.</title>
        <authorList>
            <person name="Bogema D.R."/>
        </authorList>
    </citation>
    <scope>NUCLEOTIDE SEQUENCE [LARGE SCALE GENOMIC DNA]</scope>
    <source>
        <strain evidence="5">00978-12</strain>
    </source>
</reference>
<feature type="compositionally biased region" description="Basic and acidic residues" evidence="4">
    <location>
        <begin position="269"/>
        <end position="284"/>
    </location>
</feature>
<dbReference type="AlphaFoldDB" id="A0A7J6NUR7"/>
<sequence>MVADHFADCTPDKDASDARQGDEEQQEQEDIYINPDDCIDLGEGVDDSAEVAADERAGVAADLLEAADEEEERDNCSITYPFTDAALCLAANPKDHTVVAVGLQNDTAELLRIRPGSVEPLRILRGHTDSVVSVAFSSDGELLATGSYDGTVKVWEVAKLMAETGGTASRAYSEMHLPRGPGEGVEWVSWHPKGHAVCAGSQDGTAWMWWAGKSSGGGNVMQVFAGAHGAAVNCGSFSIDGKAVVTAGLDGVVAVWNPRTGATAASCRTNEEELQRSQRQRQQDGDVDMEEEVPEGGIVSMALMPPEAGSSPVAVVGTIDGDVKLVQLETGKLLGQLRGTSDVRIAGQSAATDEGASPEDAYSVEALAFSKAMSPGTAAAQPSPILLAAGDLKGKLLIYEASKLLARGSGPRHQVTLTSGATRLAWHPLGLPVVAVGQTDGVVEVVNGLTGEVLSKCLGHQEQILDVLCVPGFEEGWFRVISAGDDNCIKIFDLQGQSRLPLYSNLYDCATLLGNWQEERYAPHQRGRYGQGYFSESALLLPNPNSRTYVTTSKHLAEEGLDISRRQRSLREEELKSLLTSTPASDLLGGACRYDSDLASTSRDSFRDPMVRTIERSKSARTIGLQGEELEAYRRRWTKGNPSIAATASSGGSGRPVRCSVLDDENAAGDELAATLLGVVKGLPEDSVAELLQRARELVIREQWRECDYMRELPAEAIHTVGLCLGFRSLNAMALTCRRLRRVLASVWKETGLLLFDGFAVDGEVFDDPTVYTGTSRTSLEYAVDRQAEGHRFWPLRCGQFMKAIAFEESPYLVLRNGVPSSVQLRATEAIDVTAEDIGDVLGDASPSQHADRLSRTDSHRPGVDEGEGRTRAMALGSCSFTCPSKFEIPTTHERGIYLEYLVDLHFSPTATRAVVGVIDGSHMAAPTPSSSISTAASTGGAISVMDSKLIDDSTNSSVKMETFDFALETDPSMWAIAFGPLSAVLSSQGKYFDHFDTYAVAGSEDSSDNRLLLRDCLHSALLDIVSVRVGIYFEKGKVAFFRKVEAIGPEGVLHRTIVRGFVYQSRPEQRFLRPALMCCNVNGDNDFVRAELTAVCNKPPYDPHDNVEALDYPQKWEQFASRGEAEEERLAEQQLMADLESLNDVNEVTRNDAVSPSVVDTPRSPSSAALGAGPRWLSLSSDIGEETHSLHLALVYPEAQGRGYLLSNSFIESFGFTVNDAT</sequence>
<name>A0A7J6NUR7_PEROL</name>
<evidence type="ECO:0000256" key="4">
    <source>
        <dbReference type="SAM" id="MobiDB-lite"/>
    </source>
</evidence>
<accession>A0A7J6NUR7</accession>
<dbReference type="InterPro" id="IPR019775">
    <property type="entry name" value="WD40_repeat_CS"/>
</dbReference>
<feature type="region of interest" description="Disordered" evidence="4">
    <location>
        <begin position="842"/>
        <end position="869"/>
    </location>
</feature>
<dbReference type="OrthoDB" id="10261640at2759"/>
<feature type="compositionally biased region" description="Basic and acidic residues" evidence="4">
    <location>
        <begin position="850"/>
        <end position="869"/>
    </location>
</feature>
<dbReference type="InterPro" id="IPR036047">
    <property type="entry name" value="F-box-like_dom_sf"/>
</dbReference>
<gene>
    <name evidence="5" type="ORF">FOZ60_004160</name>
</gene>